<evidence type="ECO:0000259" key="4">
    <source>
        <dbReference type="Pfam" id="PF07635"/>
    </source>
</evidence>
<proteinExistence type="predicted"/>
<comment type="caution">
    <text evidence="5">The sequence shown here is derived from an EMBL/GenBank/DDBJ whole genome shotgun (WGS) entry which is preliminary data.</text>
</comment>
<dbReference type="GO" id="GO:0009055">
    <property type="term" value="F:electron transfer activity"/>
    <property type="evidence" value="ECO:0007669"/>
    <property type="project" value="InterPro"/>
</dbReference>
<dbReference type="AlphaFoldDB" id="A0A432MDR3"/>
<dbReference type="PANTHER" id="PTHR35889">
    <property type="entry name" value="CYCLOINULO-OLIGOSACCHARIDE FRUCTANOTRANSFERASE-RELATED"/>
    <property type="match status" value="1"/>
</dbReference>
<dbReference type="GO" id="GO:0020037">
    <property type="term" value="F:heme binding"/>
    <property type="evidence" value="ECO:0007669"/>
    <property type="project" value="InterPro"/>
</dbReference>
<reference evidence="5 6" key="1">
    <citation type="submission" date="2018-12" db="EMBL/GenBank/DDBJ databases">
        <authorList>
            <person name="Toschakov S.V."/>
        </authorList>
    </citation>
    <scope>NUCLEOTIDE SEQUENCE [LARGE SCALE GENOMIC DNA]</scope>
    <source>
        <strain evidence="5 6">GM2012</strain>
    </source>
</reference>
<organism evidence="5 6">
    <name type="scientific">Tautonia sociabilis</name>
    <dbReference type="NCBI Taxonomy" id="2080755"/>
    <lineage>
        <taxon>Bacteria</taxon>
        <taxon>Pseudomonadati</taxon>
        <taxon>Planctomycetota</taxon>
        <taxon>Planctomycetia</taxon>
        <taxon>Isosphaerales</taxon>
        <taxon>Isosphaeraceae</taxon>
        <taxon>Tautonia</taxon>
    </lineage>
</organism>
<dbReference type="EMBL" id="RYZH01000065">
    <property type="protein sequence ID" value="RUL83069.1"/>
    <property type="molecule type" value="Genomic_DNA"/>
</dbReference>
<evidence type="ECO:0000259" key="2">
    <source>
        <dbReference type="Pfam" id="PF07583"/>
    </source>
</evidence>
<dbReference type="SUPFAM" id="SSF46626">
    <property type="entry name" value="Cytochrome c"/>
    <property type="match status" value="1"/>
</dbReference>
<evidence type="ECO:0000313" key="6">
    <source>
        <dbReference type="Proteomes" id="UP000280296"/>
    </source>
</evidence>
<dbReference type="OrthoDB" id="127107at2"/>
<dbReference type="Proteomes" id="UP000280296">
    <property type="component" value="Unassembled WGS sequence"/>
</dbReference>
<dbReference type="Pfam" id="PF07587">
    <property type="entry name" value="PSD1"/>
    <property type="match status" value="1"/>
</dbReference>
<evidence type="ECO:0000256" key="1">
    <source>
        <dbReference type="SAM" id="SignalP"/>
    </source>
</evidence>
<feature type="domain" description="DUF1549" evidence="2">
    <location>
        <begin position="175"/>
        <end position="390"/>
    </location>
</feature>
<dbReference type="InterPro" id="IPR022655">
    <property type="entry name" value="DUF1553"/>
</dbReference>
<sequence length="888" mass="97680">MTIRRSIARAVMALAAASIVSTAPGAVAADPPEAGARPLTFEADVRPILKEHCFHCHGEEERPRSGLDLRFVRTMLDGGLTGEAIVPGDRQGSFLWARIEADEMPPGDAKLSAEQKATIGAWLDQGAPTARPEPEEIPGPGEMILTEEDLSFWSFQPIRKPDVPTVGRDDQVRTPIDAFLLDRLERQGLGFGPEADRPTLIRRASFDLLGLPPTPAEVAAFLADEAPDAFERMIDRLLSSPHYGERWARHWMDVAGYADSEGYSLADPERPWAYKYRDYLIRSLNADRPWDELIVEQLAGDELVGPPFEDLDPEQVDRLIATGFLRMAPDGSADPEVDPMLARNDAVAETIKVVSTALLGLTVGCAQCHSHRYDPIAHEDYYRFRALFEPALDVSHWRTPRERLISLWTDADREQAAKAEEARARINAERAKEIDALVSRVLEQELEAAPEELRPKLRAARETPAAERTEEQQAMLREYPRVLVTPGNVSLYDAKAHRDITAKYDRLAAEAEPKRPPDDFVRALTEIPGQVPVTRVFDRGDPNQPRQEVAPGELSVLTATVGTPDIPINDPQLPTTGRRLSYARHLTNGNHPLVARVLVNRVWMHHFGRGIVSSPGDFGRLGDRPSHPELLDWLAAEFMEGGWSLKRLHRLIMTSAAYRQEATRRPELEEVDPENRLLGRMNVRRLEAEAVRDAILAVSGSLNRASFGPPVPVAPDEAGRIVVGRDNRDSAGRPSGDQSLGAEALRRTLYVQVRRTMPLGLTESFDPPDLSPNCPGRASSTVAPQSLMLMNNAFVIEQSEAMAARVASEAGDDPGARIRLAWELVFGRSPGDEEVSGAIAYLEAQRAAFSGSAGNGNGNGEAEGDPGLRALATLCHALLCSNGFLYVD</sequence>
<dbReference type="PANTHER" id="PTHR35889:SF3">
    <property type="entry name" value="F-BOX DOMAIN-CONTAINING PROTEIN"/>
    <property type="match status" value="1"/>
</dbReference>
<name>A0A432MDR3_9BACT</name>
<feature type="chain" id="PRO_5019285099" evidence="1">
    <location>
        <begin position="29"/>
        <end position="888"/>
    </location>
</feature>
<dbReference type="Pfam" id="PF07583">
    <property type="entry name" value="PSCyt2"/>
    <property type="match status" value="1"/>
</dbReference>
<dbReference type="InterPro" id="IPR036909">
    <property type="entry name" value="Cyt_c-like_dom_sf"/>
</dbReference>
<reference evidence="5 6" key="2">
    <citation type="submission" date="2019-01" db="EMBL/GenBank/DDBJ databases">
        <title>Tautonia sociabilis, a novel thermotolerant planctomycete of Isosphaeraceae family, isolated from a 4000 m deep subterranean habitat.</title>
        <authorList>
            <person name="Kovaleva O.L."/>
            <person name="Elcheninov A.G."/>
            <person name="Van Heerden E."/>
            <person name="Toshchakov S.V."/>
            <person name="Novikov A."/>
            <person name="Bonch-Osmolovskaya E.A."/>
            <person name="Kublanov I.V."/>
        </authorList>
    </citation>
    <scope>NUCLEOTIDE SEQUENCE [LARGE SCALE GENOMIC DNA]</scope>
    <source>
        <strain evidence="5 6">GM2012</strain>
    </source>
</reference>
<feature type="domain" description="Cytochrome C Planctomycete-type" evidence="4">
    <location>
        <begin position="53"/>
        <end position="108"/>
    </location>
</feature>
<protein>
    <submittedName>
        <fullName evidence="5">DUF1553 domain-containing protein</fullName>
    </submittedName>
</protein>
<keyword evidence="1" id="KW-0732">Signal</keyword>
<evidence type="ECO:0000313" key="5">
    <source>
        <dbReference type="EMBL" id="RUL83069.1"/>
    </source>
</evidence>
<evidence type="ECO:0000259" key="3">
    <source>
        <dbReference type="Pfam" id="PF07587"/>
    </source>
</evidence>
<dbReference type="InterPro" id="IPR011444">
    <property type="entry name" value="DUF1549"/>
</dbReference>
<dbReference type="RefSeq" id="WP_126727762.1">
    <property type="nucleotide sequence ID" value="NZ_RYZH01000065.1"/>
</dbReference>
<feature type="signal peptide" evidence="1">
    <location>
        <begin position="1"/>
        <end position="28"/>
    </location>
</feature>
<dbReference type="InterPro" id="IPR011429">
    <property type="entry name" value="Cyt_c_Planctomycete-type"/>
</dbReference>
<accession>A0A432MDR3</accession>
<keyword evidence="6" id="KW-1185">Reference proteome</keyword>
<dbReference type="Pfam" id="PF07635">
    <property type="entry name" value="PSCyt1"/>
    <property type="match status" value="1"/>
</dbReference>
<feature type="domain" description="DUF1553" evidence="3">
    <location>
        <begin position="578"/>
        <end position="841"/>
    </location>
</feature>
<gene>
    <name evidence="5" type="ORF">TsocGM_22775</name>
</gene>